<evidence type="ECO:0000313" key="6">
    <source>
        <dbReference type="EMBL" id="PCE39641.1"/>
    </source>
</evidence>
<dbReference type="RefSeq" id="WP_066970204.1">
    <property type="nucleotide sequence ID" value="NZ_CP023449.1"/>
</dbReference>
<evidence type="ECO:0000256" key="1">
    <source>
        <dbReference type="ARBA" id="ARBA00007749"/>
    </source>
</evidence>
<dbReference type="Pfam" id="PF00753">
    <property type="entry name" value="Lactamase_B"/>
    <property type="match status" value="1"/>
</dbReference>
<dbReference type="Proteomes" id="UP000218934">
    <property type="component" value="Unassembled WGS sequence"/>
</dbReference>
<name>A0A2A4FQG0_9SPHN</name>
<dbReference type="CDD" id="cd16277">
    <property type="entry name" value="metallo-hydrolase-like_MBL-fold"/>
    <property type="match status" value="1"/>
</dbReference>
<keyword evidence="2" id="KW-0479">Metal-binding</keyword>
<dbReference type="PANTHER" id="PTHR42978">
    <property type="entry name" value="QUORUM-QUENCHING LACTONASE YTNP-RELATED-RELATED"/>
    <property type="match status" value="1"/>
</dbReference>
<evidence type="ECO:0000313" key="7">
    <source>
        <dbReference type="Proteomes" id="UP000218934"/>
    </source>
</evidence>
<dbReference type="PANTHER" id="PTHR42978:SF6">
    <property type="entry name" value="QUORUM-QUENCHING LACTONASE YTNP-RELATED"/>
    <property type="match status" value="1"/>
</dbReference>
<keyword evidence="3 6" id="KW-0378">Hydrolase</keyword>
<keyword evidence="4" id="KW-0862">Zinc</keyword>
<evidence type="ECO:0000256" key="2">
    <source>
        <dbReference type="ARBA" id="ARBA00022723"/>
    </source>
</evidence>
<comment type="similarity">
    <text evidence="1">Belongs to the metallo-beta-lactamase superfamily.</text>
</comment>
<dbReference type="InterPro" id="IPR051013">
    <property type="entry name" value="MBL_superfamily_lactonases"/>
</dbReference>
<feature type="domain" description="Metallo-beta-lactamase" evidence="5">
    <location>
        <begin position="66"/>
        <end position="274"/>
    </location>
</feature>
<dbReference type="SUPFAM" id="SSF56281">
    <property type="entry name" value="Metallo-hydrolase/oxidoreductase"/>
    <property type="match status" value="1"/>
</dbReference>
<evidence type="ECO:0000256" key="4">
    <source>
        <dbReference type="ARBA" id="ARBA00022833"/>
    </source>
</evidence>
<organism evidence="6 7">
    <name type="scientific">Rhizorhabdus dicambivorans</name>
    <dbReference type="NCBI Taxonomy" id="1850238"/>
    <lineage>
        <taxon>Bacteria</taxon>
        <taxon>Pseudomonadati</taxon>
        <taxon>Pseudomonadota</taxon>
        <taxon>Alphaproteobacteria</taxon>
        <taxon>Sphingomonadales</taxon>
        <taxon>Sphingomonadaceae</taxon>
        <taxon>Rhizorhabdus</taxon>
    </lineage>
</organism>
<dbReference type="Gene3D" id="3.60.15.10">
    <property type="entry name" value="Ribonuclease Z/Hydroxyacylglutathione hydrolase-like"/>
    <property type="match status" value="1"/>
</dbReference>
<dbReference type="AlphaFoldDB" id="A0A2A4FQG0"/>
<dbReference type="KEGG" id="rdi:CMV14_09770"/>
<dbReference type="InterPro" id="IPR001279">
    <property type="entry name" value="Metallo-B-lactamas"/>
</dbReference>
<sequence length="295" mass="32554">MSEAVAGTDAFRRWTVGDIRITRILELPPMAFDPADFLQTTREEVLRRRAWLVPDYATEAGDIILHFQAFIIEAGGKRIMVDPCIGNGKPRVPAALDMLDTPFLQRLESAGFPRESIDFVLCTHLHVDHCGWNTMLVDGRWVPTFPNARYFFARGEFEHARVDGSDPNARAIFEDSVQPIVDAGLADLIEPDHPIVEGVRLEATPGHTPGHCSVVISSGGQQAILTGDVIHHPIQTSMPDVSSNFCWDGEIGRATRRAMLERVAAARAIMIPPHFAGPTGVYLTPDGEAWRVEEA</sequence>
<evidence type="ECO:0000259" key="5">
    <source>
        <dbReference type="SMART" id="SM00849"/>
    </source>
</evidence>
<dbReference type="GO" id="GO:0016787">
    <property type="term" value="F:hydrolase activity"/>
    <property type="evidence" value="ECO:0007669"/>
    <property type="project" value="UniProtKB-KW"/>
</dbReference>
<dbReference type="EMBL" id="NWUF01000056">
    <property type="protein sequence ID" value="PCE39641.1"/>
    <property type="molecule type" value="Genomic_DNA"/>
</dbReference>
<dbReference type="GO" id="GO:0046872">
    <property type="term" value="F:metal ion binding"/>
    <property type="evidence" value="ECO:0007669"/>
    <property type="project" value="UniProtKB-KW"/>
</dbReference>
<keyword evidence="7" id="KW-1185">Reference proteome</keyword>
<dbReference type="SMART" id="SM00849">
    <property type="entry name" value="Lactamase_B"/>
    <property type="match status" value="1"/>
</dbReference>
<dbReference type="InterPro" id="IPR036866">
    <property type="entry name" value="RibonucZ/Hydroxyglut_hydro"/>
</dbReference>
<evidence type="ECO:0000256" key="3">
    <source>
        <dbReference type="ARBA" id="ARBA00022801"/>
    </source>
</evidence>
<proteinExistence type="inferred from homology"/>
<comment type="caution">
    <text evidence="6">The sequence shown here is derived from an EMBL/GenBank/DDBJ whole genome shotgun (WGS) entry which is preliminary data.</text>
</comment>
<dbReference type="OrthoDB" id="9773738at2"/>
<reference evidence="6 7" key="1">
    <citation type="submission" date="2017-09" db="EMBL/GenBank/DDBJ databases">
        <title>The Catabolism of 3,6-Dichlorosalicylic acid is Initiated by the Cytochrome P450 Monooxygenase DsmABC in Rhizorhabdus dicambivorans Ndbn-20.</title>
        <authorList>
            <person name="Na L."/>
        </authorList>
    </citation>
    <scope>NUCLEOTIDE SEQUENCE [LARGE SCALE GENOMIC DNA]</scope>
    <source>
        <strain evidence="6 7">Ndbn-20m</strain>
    </source>
</reference>
<accession>A0A2A4FQG0</accession>
<protein>
    <submittedName>
        <fullName evidence="6">MBL fold metallo-hydrolase</fullName>
    </submittedName>
</protein>
<gene>
    <name evidence="6" type="ORF">COO09_24430</name>
</gene>